<name>G3JRI1_CORMM</name>
<dbReference type="AlphaFoldDB" id="G3JRI1"/>
<dbReference type="KEGG" id="cmt:CCM_08629"/>
<dbReference type="HOGENOM" id="CLU_323891_0_0_1"/>
<dbReference type="Gene3D" id="1.10.490.40">
    <property type="entry name" value="Diphtheria toxin, translocation domain"/>
    <property type="match status" value="1"/>
</dbReference>
<dbReference type="GeneID" id="18170635"/>
<feature type="transmembrane region" description="Helical" evidence="2">
    <location>
        <begin position="960"/>
        <end position="978"/>
    </location>
</feature>
<evidence type="ECO:0000313" key="4">
    <source>
        <dbReference type="EMBL" id="EGX88584.1"/>
    </source>
</evidence>
<keyword evidence="2" id="KW-0812">Transmembrane</keyword>
<keyword evidence="2" id="KW-1133">Transmembrane helix</keyword>
<protein>
    <recommendedName>
        <fullName evidence="6">Heat-labile enterotoxin, A chain</fullName>
    </recommendedName>
</protein>
<keyword evidence="2" id="KW-0472">Membrane</keyword>
<dbReference type="Proteomes" id="UP000001610">
    <property type="component" value="Unassembled WGS sequence"/>
</dbReference>
<evidence type="ECO:0000256" key="2">
    <source>
        <dbReference type="SAM" id="Phobius"/>
    </source>
</evidence>
<feature type="region of interest" description="Disordered" evidence="1">
    <location>
        <begin position="263"/>
        <end position="286"/>
    </location>
</feature>
<dbReference type="OrthoDB" id="4917004at2759"/>
<accession>G3JRI1</accession>
<evidence type="ECO:0008006" key="6">
    <source>
        <dbReference type="Google" id="ProtNLM"/>
    </source>
</evidence>
<organism evidence="4 5">
    <name type="scientific">Cordyceps militaris (strain CM01)</name>
    <name type="common">Caterpillar fungus</name>
    <dbReference type="NCBI Taxonomy" id="983644"/>
    <lineage>
        <taxon>Eukaryota</taxon>
        <taxon>Fungi</taxon>
        <taxon>Dikarya</taxon>
        <taxon>Ascomycota</taxon>
        <taxon>Pezizomycotina</taxon>
        <taxon>Sordariomycetes</taxon>
        <taxon>Hypocreomycetidae</taxon>
        <taxon>Hypocreales</taxon>
        <taxon>Cordycipitaceae</taxon>
        <taxon>Cordyceps</taxon>
    </lineage>
</organism>
<sequence length="990" mass="106987">MILFHPVLALLGFATFVASYSIAGSVERMYFYYAYKLDRLTPGNQLIAPGCDDCTLDEFIKHISKDKSIKPAISTEPFPDVVKTAEKIAKDGYTGIIELGQVVKDVKNNYAALLQKVGERVLGKLESSPSNPANLADFEKAKAGVFEAMKGVYNERTRAAVESFKPFAGDAEPFKVISTESGRGMKFEFAATVEANPGKTKAEIKAAWKKHIEGGHEENIVSLANSIKVAKDILCPVGGSKMKRRALLCGEVLVTDPLTTGADVVSPPPKGEEVGVPPKGEKAPSELGESAKLAEEISEKEFAELAAKRGLDTLAKEKWQMSLSEVRTKLKYEPLKPTSPKVGAGGFKAPSIGAGAVAVVGGAFWVYGVVDAFTHNVTALDRAAAITAIIPFVGCAVSTASAAEKGDVDGLDSALCFLGDGLLLTPAFPLGIAIHVVRAIMSFFKPPALPTLDEFQGRRDRAWARFLRDDIYTYIYSHESYQTVTGHPFRSEHKTFREKLESALAIEQLAVLSEGAQSIGAATASAHDDAEAADAPERKAEIAKGVEDAAEKLREATHAEIVRRQRKLVMNLPKELKEKHDMSLQPTADQYNADFIKSITEEKMVNKYKTIYPGDPEVPGSGTDDADEIRAKLKGFGDKLRETPPALPRYFDLAYIVGQSRSLLSVDNATLSVPDYIRDLVPSLSETAVQLHAIHHTLQIARLLNGKVSEAELSTVSPTEDAQGARDVQTLVALKYGRVYDEYKFRWANSMFHGATAFFIEEQMPGVEKFLIQPQVPPVPTGTEDFEDTHLYVSLAAGLSEAIVDTLKGNADALGKRHVVGVGQAIMDRASRLQEKVGESDALWVLAVEGLRKKDAALAQPASPEKMKRTLPRSSSVYRAQLAASADAVSVANVLGGTTFDTMCPLARTAGDVADMASLLMVEIFTAALKVSWQGLKVGIVHAFERLVVDAILCQSDGRVAILAAAAGYAVSALPFVLRFGYVKFNGRCF</sequence>
<feature type="chain" id="PRO_5003446413" description="Heat-labile enterotoxin, A chain" evidence="3">
    <location>
        <begin position="20"/>
        <end position="990"/>
    </location>
</feature>
<evidence type="ECO:0000256" key="1">
    <source>
        <dbReference type="SAM" id="MobiDB-lite"/>
    </source>
</evidence>
<dbReference type="OMA" id="YIYSHES"/>
<gene>
    <name evidence="4" type="ORF">CCM_08629</name>
</gene>
<proteinExistence type="predicted"/>
<dbReference type="eggNOG" id="ENOG502T58V">
    <property type="taxonomic scope" value="Eukaryota"/>
</dbReference>
<feature type="signal peptide" evidence="3">
    <location>
        <begin position="1"/>
        <end position="19"/>
    </location>
</feature>
<evidence type="ECO:0000256" key="3">
    <source>
        <dbReference type="SAM" id="SignalP"/>
    </source>
</evidence>
<keyword evidence="3" id="KW-0732">Signal</keyword>
<dbReference type="STRING" id="983644.G3JRI1"/>
<keyword evidence="5" id="KW-1185">Reference proteome</keyword>
<dbReference type="InParanoid" id="G3JRI1"/>
<dbReference type="RefSeq" id="XP_006673829.1">
    <property type="nucleotide sequence ID" value="XM_006673766.1"/>
</dbReference>
<dbReference type="EMBL" id="JH126405">
    <property type="protein sequence ID" value="EGX88584.1"/>
    <property type="molecule type" value="Genomic_DNA"/>
</dbReference>
<evidence type="ECO:0000313" key="5">
    <source>
        <dbReference type="Proteomes" id="UP000001610"/>
    </source>
</evidence>
<reference evidence="4 5" key="1">
    <citation type="journal article" date="2011" name="Genome Biol.">
        <title>Genome sequence of the insect pathogenic fungus Cordyceps militaris, a valued traditional Chinese medicine.</title>
        <authorList>
            <person name="Zheng P."/>
            <person name="Xia Y."/>
            <person name="Xiao G."/>
            <person name="Xiong C."/>
            <person name="Hu X."/>
            <person name="Zhang S."/>
            <person name="Zheng H."/>
            <person name="Huang Y."/>
            <person name="Zhou Y."/>
            <person name="Wang S."/>
            <person name="Zhao G.P."/>
            <person name="Liu X."/>
            <person name="St Leger R.J."/>
            <person name="Wang C."/>
        </authorList>
    </citation>
    <scope>NUCLEOTIDE SEQUENCE [LARGE SCALE GENOMIC DNA]</scope>
    <source>
        <strain evidence="4 5">CM01</strain>
    </source>
</reference>
<dbReference type="VEuPathDB" id="FungiDB:CCM_08629"/>